<evidence type="ECO:0000256" key="1">
    <source>
        <dbReference type="ARBA" id="ARBA00005306"/>
    </source>
</evidence>
<dbReference type="Pfam" id="PF02934">
    <property type="entry name" value="GatB_N"/>
    <property type="match status" value="1"/>
</dbReference>
<comment type="catalytic activity">
    <reaction evidence="9 11">
        <text>L-aspartyl-tRNA(Asn) + L-glutamine + ATP + H2O = L-asparaginyl-tRNA(Asn) + L-glutamate + ADP + phosphate + 2 H(+)</text>
        <dbReference type="Rhea" id="RHEA:14513"/>
        <dbReference type="Rhea" id="RHEA-COMP:9674"/>
        <dbReference type="Rhea" id="RHEA-COMP:9677"/>
        <dbReference type="ChEBI" id="CHEBI:15377"/>
        <dbReference type="ChEBI" id="CHEBI:15378"/>
        <dbReference type="ChEBI" id="CHEBI:29985"/>
        <dbReference type="ChEBI" id="CHEBI:30616"/>
        <dbReference type="ChEBI" id="CHEBI:43474"/>
        <dbReference type="ChEBI" id="CHEBI:58359"/>
        <dbReference type="ChEBI" id="CHEBI:78515"/>
        <dbReference type="ChEBI" id="CHEBI:78516"/>
        <dbReference type="ChEBI" id="CHEBI:456216"/>
    </reaction>
</comment>
<evidence type="ECO:0000256" key="11">
    <source>
        <dbReference type="HAMAP-Rule" id="MF_00121"/>
    </source>
</evidence>
<protein>
    <recommendedName>
        <fullName evidence="3 11">Aspartyl/glutamyl-tRNA(Asn/Gln) amidotransferase subunit B</fullName>
        <shortName evidence="11">Asp/Glu-ADT subunit B</shortName>
        <ecNumber evidence="11">6.3.5.-</ecNumber>
    </recommendedName>
</protein>
<name>A0ABU4WGM9_9BACT</name>
<evidence type="ECO:0000256" key="7">
    <source>
        <dbReference type="ARBA" id="ARBA00022917"/>
    </source>
</evidence>
<evidence type="ECO:0000256" key="6">
    <source>
        <dbReference type="ARBA" id="ARBA00022840"/>
    </source>
</evidence>
<dbReference type="InterPro" id="IPR023168">
    <property type="entry name" value="GatB_Yqey_C_2"/>
</dbReference>
<evidence type="ECO:0000256" key="3">
    <source>
        <dbReference type="ARBA" id="ARBA00016923"/>
    </source>
</evidence>
<dbReference type="PANTHER" id="PTHR11659:SF0">
    <property type="entry name" value="GLUTAMYL-TRNA(GLN) AMIDOTRANSFERASE SUBUNIT B, MITOCHONDRIAL"/>
    <property type="match status" value="1"/>
</dbReference>
<dbReference type="NCBIfam" id="NF004012">
    <property type="entry name" value="PRK05477.1-2"/>
    <property type="match status" value="1"/>
</dbReference>
<dbReference type="InterPro" id="IPR004413">
    <property type="entry name" value="GatB"/>
</dbReference>
<dbReference type="InterPro" id="IPR017959">
    <property type="entry name" value="Asn/Gln-tRNA_amidoTrfase_suB/E"/>
</dbReference>
<sequence length="487" mass="54138">MEYEPVIGLEVHVQLNTKTKMFTSAPYRFGEEPNTLTDPVVMALPGVLPVLNYAAIYDTMKVGLMFGCEIPEITKWDRKNYFYPDSPKNYQLSQYDQPLCQGGAVEIELASASRGEMGAHRFVKLTRIHLEEDVGKLTHCANDSLVDYNRAGTPLMEIVSEPDMFSSEDAFAYLNSLKQTISGLGVSECDMEKGQMRCDVNISLRPKGSEKLGVKVELKNLNSISGVKNAIEYEIRRQTDALNKNIEIVQETRRWDASLNVSQSMRGKENAHDYRYFPEPDLMPVKIDRALVEKIKSELPEAPYDIQRRYMKDFGLPYSITSVMCLDYDMCAYFEKAVSVYNNPKAIANIIVNDILRELSAMAEFGETRPPFGECKIAPANLAELVKIVDGGKISKSQSKEVFAEMFASSKSASQIVKEKGLEQNSDAGELEGFCKDAIAANPKAVGEFKAGNAKALNALVGPVMKASKGKANPAMLMSIFKKLLSE</sequence>
<dbReference type="NCBIfam" id="TIGR00133">
    <property type="entry name" value="gatB"/>
    <property type="match status" value="1"/>
</dbReference>
<dbReference type="EMBL" id="JALBUT010000006">
    <property type="protein sequence ID" value="MDX8415712.1"/>
    <property type="molecule type" value="Genomic_DNA"/>
</dbReference>
<comment type="similarity">
    <text evidence="1 11">Belongs to the GatB/GatE family. GatB subfamily.</text>
</comment>
<comment type="catalytic activity">
    <reaction evidence="10 11">
        <text>L-glutamyl-tRNA(Gln) + L-glutamine + ATP + H2O = L-glutaminyl-tRNA(Gln) + L-glutamate + ADP + phosphate + H(+)</text>
        <dbReference type="Rhea" id="RHEA:17521"/>
        <dbReference type="Rhea" id="RHEA-COMP:9681"/>
        <dbReference type="Rhea" id="RHEA-COMP:9684"/>
        <dbReference type="ChEBI" id="CHEBI:15377"/>
        <dbReference type="ChEBI" id="CHEBI:15378"/>
        <dbReference type="ChEBI" id="CHEBI:29985"/>
        <dbReference type="ChEBI" id="CHEBI:30616"/>
        <dbReference type="ChEBI" id="CHEBI:43474"/>
        <dbReference type="ChEBI" id="CHEBI:58359"/>
        <dbReference type="ChEBI" id="CHEBI:78520"/>
        <dbReference type="ChEBI" id="CHEBI:78521"/>
        <dbReference type="ChEBI" id="CHEBI:456216"/>
    </reaction>
</comment>
<dbReference type="Gene3D" id="1.10.10.410">
    <property type="match status" value="1"/>
</dbReference>
<evidence type="ECO:0000256" key="4">
    <source>
        <dbReference type="ARBA" id="ARBA00022598"/>
    </source>
</evidence>
<dbReference type="SMART" id="SM00845">
    <property type="entry name" value="GatB_Yqey"/>
    <property type="match status" value="1"/>
</dbReference>
<evidence type="ECO:0000256" key="9">
    <source>
        <dbReference type="ARBA" id="ARBA00047380"/>
    </source>
</evidence>
<keyword evidence="7 11" id="KW-0648">Protein biosynthesis</keyword>
<comment type="function">
    <text evidence="8 11">Allows the formation of correctly charged Asn-tRNA(Asn) or Gln-tRNA(Gln) through the transamidation of misacylated Asp-tRNA(Asn) or Glu-tRNA(Gln) in organisms which lack either or both of asparaginyl-tRNA or glutaminyl-tRNA synthetases. The reaction takes place in the presence of glutamine and ATP through an activated phospho-Asp-tRNA(Asn) or phospho-Glu-tRNA(Gln).</text>
</comment>
<evidence type="ECO:0000256" key="2">
    <source>
        <dbReference type="ARBA" id="ARBA00011123"/>
    </source>
</evidence>
<evidence type="ECO:0000256" key="8">
    <source>
        <dbReference type="ARBA" id="ARBA00024799"/>
    </source>
</evidence>
<dbReference type="InterPro" id="IPR006075">
    <property type="entry name" value="Asn/Gln-tRNA_Trfase_suB/E_cat"/>
</dbReference>
<gene>
    <name evidence="11 13" type="primary">gatB</name>
    <name evidence="13" type="ORF">MOX91_05915</name>
</gene>
<dbReference type="SUPFAM" id="SSF89095">
    <property type="entry name" value="GatB/YqeY motif"/>
    <property type="match status" value="1"/>
</dbReference>
<evidence type="ECO:0000256" key="10">
    <source>
        <dbReference type="ARBA" id="ARBA00047913"/>
    </source>
</evidence>
<keyword evidence="14" id="KW-1185">Reference proteome</keyword>
<comment type="caution">
    <text evidence="13">The sequence shown here is derived from an EMBL/GenBank/DDBJ whole genome shotgun (WGS) entry which is preliminary data.</text>
</comment>
<evidence type="ECO:0000313" key="14">
    <source>
        <dbReference type="Proteomes" id="UP001275932"/>
    </source>
</evidence>
<evidence type="ECO:0000256" key="5">
    <source>
        <dbReference type="ARBA" id="ARBA00022741"/>
    </source>
</evidence>
<dbReference type="Pfam" id="PF02637">
    <property type="entry name" value="GatB_Yqey"/>
    <property type="match status" value="1"/>
</dbReference>
<dbReference type="HAMAP" id="MF_00121">
    <property type="entry name" value="GatB"/>
    <property type="match status" value="1"/>
</dbReference>
<reference evidence="13 14" key="1">
    <citation type="submission" date="2022-03" db="EMBL/GenBank/DDBJ databases">
        <title>Novel taxa within the pig intestine.</title>
        <authorList>
            <person name="Wylensek D."/>
            <person name="Bishof K."/>
            <person name="Afrizal A."/>
            <person name="Clavel T."/>
        </authorList>
    </citation>
    <scope>NUCLEOTIDE SEQUENCE [LARGE SCALE GENOMIC DNA]</scope>
    <source>
        <strain evidence="13 14">CLA-KB-P66</strain>
    </source>
</reference>
<dbReference type="SUPFAM" id="SSF55931">
    <property type="entry name" value="Glutamine synthetase/guanido kinase"/>
    <property type="match status" value="1"/>
</dbReference>
<dbReference type="Proteomes" id="UP001275932">
    <property type="component" value="Unassembled WGS sequence"/>
</dbReference>
<dbReference type="PANTHER" id="PTHR11659">
    <property type="entry name" value="GLUTAMYL-TRNA GLN AMIDOTRANSFERASE SUBUNIT B MITOCHONDRIAL AND PROKARYOTIC PET112-RELATED"/>
    <property type="match status" value="1"/>
</dbReference>
<organism evidence="13 14">
    <name type="scientific">Intestinicryptomonas porci</name>
    <dbReference type="NCBI Taxonomy" id="2926320"/>
    <lineage>
        <taxon>Bacteria</taxon>
        <taxon>Pseudomonadati</taxon>
        <taxon>Verrucomicrobiota</taxon>
        <taxon>Opitutia</taxon>
        <taxon>Opitutales</taxon>
        <taxon>Intestinicryptomonaceae</taxon>
        <taxon>Intestinicryptomonas</taxon>
    </lineage>
</organism>
<dbReference type="InterPro" id="IPR017958">
    <property type="entry name" value="Gln-tRNA_amidoTrfase_suB_CS"/>
</dbReference>
<keyword evidence="6 11" id="KW-0067">ATP-binding</keyword>
<dbReference type="EC" id="6.3.5.-" evidence="11"/>
<evidence type="ECO:0000313" key="13">
    <source>
        <dbReference type="EMBL" id="MDX8415712.1"/>
    </source>
</evidence>
<keyword evidence="5 11" id="KW-0547">Nucleotide-binding</keyword>
<comment type="subunit">
    <text evidence="2 11">Heterotrimer of A, B and C subunits.</text>
</comment>
<dbReference type="NCBIfam" id="NF004014">
    <property type="entry name" value="PRK05477.1-4"/>
    <property type="match status" value="1"/>
</dbReference>
<dbReference type="InterPro" id="IPR018027">
    <property type="entry name" value="Asn/Gln_amidotransferase"/>
</dbReference>
<dbReference type="InterPro" id="IPR014746">
    <property type="entry name" value="Gln_synth/guanido_kin_cat_dom"/>
</dbReference>
<dbReference type="PROSITE" id="PS01234">
    <property type="entry name" value="GATB"/>
    <property type="match status" value="1"/>
</dbReference>
<feature type="domain" description="Asn/Gln amidotransferase" evidence="12">
    <location>
        <begin position="332"/>
        <end position="485"/>
    </location>
</feature>
<dbReference type="RefSeq" id="WP_370397160.1">
    <property type="nucleotide sequence ID" value="NZ_JALBUT010000006.1"/>
</dbReference>
<proteinExistence type="inferred from homology"/>
<accession>A0ABU4WGM9</accession>
<keyword evidence="4 11" id="KW-0436">Ligase</keyword>
<dbReference type="InterPro" id="IPR003789">
    <property type="entry name" value="Asn/Gln_tRNA_amidoTrase-B-like"/>
</dbReference>
<evidence type="ECO:0000259" key="12">
    <source>
        <dbReference type="SMART" id="SM00845"/>
    </source>
</evidence>